<accession>A0A918TED5</accession>
<evidence type="ECO:0000313" key="2">
    <source>
        <dbReference type="EMBL" id="GHC40756.1"/>
    </source>
</evidence>
<dbReference type="PANTHER" id="PTHR33164">
    <property type="entry name" value="TRANSCRIPTIONAL REGULATOR, MARR FAMILY"/>
    <property type="match status" value="1"/>
</dbReference>
<sequence length="158" mass="17409">MDTEELFTDPRLTAMGLLLEAHAGLSAKLQPVLDENGVSSLDLNALMRLSRSPGQRLRLGDLAAQTSLSTSGITRVVDRLQRTGLVRRESFPGDRRSTYAVLTDEGADRLVQLLPDYLATIERWYTGLLTPEQLPAFLASLRVLRDSVHPEATAGHQE</sequence>
<name>A0A918TED5_STRCJ</name>
<gene>
    <name evidence="2" type="ORF">GCM10010507_13750</name>
</gene>
<dbReference type="SUPFAM" id="SSF46785">
    <property type="entry name" value="Winged helix' DNA-binding domain"/>
    <property type="match status" value="1"/>
</dbReference>
<dbReference type="PANTHER" id="PTHR33164:SF99">
    <property type="entry name" value="MARR FAMILY REGULATORY PROTEIN"/>
    <property type="match status" value="1"/>
</dbReference>
<dbReference type="EMBL" id="BMVB01000003">
    <property type="protein sequence ID" value="GHC40756.1"/>
    <property type="molecule type" value="Genomic_DNA"/>
</dbReference>
<dbReference type="InterPro" id="IPR036390">
    <property type="entry name" value="WH_DNA-bd_sf"/>
</dbReference>
<reference evidence="2" key="2">
    <citation type="submission" date="2020-09" db="EMBL/GenBank/DDBJ databases">
        <authorList>
            <person name="Sun Q."/>
            <person name="Ohkuma M."/>
        </authorList>
    </citation>
    <scope>NUCLEOTIDE SEQUENCE</scope>
    <source>
        <strain evidence="2">JCM 4633</strain>
    </source>
</reference>
<dbReference type="InterPro" id="IPR036388">
    <property type="entry name" value="WH-like_DNA-bd_sf"/>
</dbReference>
<feature type="domain" description="HTH marR-type" evidence="1">
    <location>
        <begin position="11"/>
        <end position="146"/>
    </location>
</feature>
<protein>
    <recommendedName>
        <fullName evidence="1">HTH marR-type domain-containing protein</fullName>
    </recommendedName>
</protein>
<dbReference type="Proteomes" id="UP000646244">
    <property type="component" value="Unassembled WGS sequence"/>
</dbReference>
<dbReference type="RefSeq" id="WP_229844628.1">
    <property type="nucleotide sequence ID" value="NZ_BMVB01000003.1"/>
</dbReference>
<dbReference type="GO" id="GO:0006950">
    <property type="term" value="P:response to stress"/>
    <property type="evidence" value="ECO:0007669"/>
    <property type="project" value="TreeGrafter"/>
</dbReference>
<dbReference type="Gene3D" id="1.10.10.10">
    <property type="entry name" value="Winged helix-like DNA-binding domain superfamily/Winged helix DNA-binding domain"/>
    <property type="match status" value="1"/>
</dbReference>
<evidence type="ECO:0000259" key="1">
    <source>
        <dbReference type="PROSITE" id="PS50995"/>
    </source>
</evidence>
<dbReference type="InterPro" id="IPR039422">
    <property type="entry name" value="MarR/SlyA-like"/>
</dbReference>
<dbReference type="SMART" id="SM00347">
    <property type="entry name" value="HTH_MARR"/>
    <property type="match status" value="1"/>
</dbReference>
<proteinExistence type="predicted"/>
<dbReference type="GO" id="GO:0003700">
    <property type="term" value="F:DNA-binding transcription factor activity"/>
    <property type="evidence" value="ECO:0007669"/>
    <property type="project" value="InterPro"/>
</dbReference>
<evidence type="ECO:0000313" key="3">
    <source>
        <dbReference type="Proteomes" id="UP000646244"/>
    </source>
</evidence>
<dbReference type="Pfam" id="PF12802">
    <property type="entry name" value="MarR_2"/>
    <property type="match status" value="1"/>
</dbReference>
<comment type="caution">
    <text evidence="2">The sequence shown here is derived from an EMBL/GenBank/DDBJ whole genome shotgun (WGS) entry which is preliminary data.</text>
</comment>
<reference evidence="2" key="1">
    <citation type="journal article" date="2014" name="Int. J. Syst. Evol. Microbiol.">
        <title>Complete genome sequence of Corynebacterium casei LMG S-19264T (=DSM 44701T), isolated from a smear-ripened cheese.</title>
        <authorList>
            <consortium name="US DOE Joint Genome Institute (JGI-PGF)"/>
            <person name="Walter F."/>
            <person name="Albersmeier A."/>
            <person name="Kalinowski J."/>
            <person name="Ruckert C."/>
        </authorList>
    </citation>
    <scope>NUCLEOTIDE SEQUENCE</scope>
    <source>
        <strain evidence="2">JCM 4633</strain>
    </source>
</reference>
<dbReference type="AlphaFoldDB" id="A0A918TED5"/>
<dbReference type="PROSITE" id="PS50995">
    <property type="entry name" value="HTH_MARR_2"/>
    <property type="match status" value="1"/>
</dbReference>
<dbReference type="PRINTS" id="PR00598">
    <property type="entry name" value="HTHMARR"/>
</dbReference>
<organism evidence="2 3">
    <name type="scientific">Streptomyces cinnamoneus</name>
    <name type="common">Streptoverticillium cinnamoneum</name>
    <dbReference type="NCBI Taxonomy" id="53446"/>
    <lineage>
        <taxon>Bacteria</taxon>
        <taxon>Bacillati</taxon>
        <taxon>Actinomycetota</taxon>
        <taxon>Actinomycetes</taxon>
        <taxon>Kitasatosporales</taxon>
        <taxon>Streptomycetaceae</taxon>
        <taxon>Streptomyces</taxon>
        <taxon>Streptomyces cinnamoneus group</taxon>
    </lineage>
</organism>
<dbReference type="InterPro" id="IPR000835">
    <property type="entry name" value="HTH_MarR-typ"/>
</dbReference>